<keyword evidence="2" id="KW-1185">Reference proteome</keyword>
<protein>
    <submittedName>
        <fullName evidence="1">Uncharacterized protein</fullName>
    </submittedName>
</protein>
<accession>A0ACB7Y8E9</accession>
<evidence type="ECO:0000313" key="1">
    <source>
        <dbReference type="EMBL" id="KAH7849850.1"/>
    </source>
</evidence>
<organism evidence="1 2">
    <name type="scientific">Vaccinium darrowii</name>
    <dbReference type="NCBI Taxonomy" id="229202"/>
    <lineage>
        <taxon>Eukaryota</taxon>
        <taxon>Viridiplantae</taxon>
        <taxon>Streptophyta</taxon>
        <taxon>Embryophyta</taxon>
        <taxon>Tracheophyta</taxon>
        <taxon>Spermatophyta</taxon>
        <taxon>Magnoliopsida</taxon>
        <taxon>eudicotyledons</taxon>
        <taxon>Gunneridae</taxon>
        <taxon>Pentapetalae</taxon>
        <taxon>asterids</taxon>
        <taxon>Ericales</taxon>
        <taxon>Ericaceae</taxon>
        <taxon>Vaccinioideae</taxon>
        <taxon>Vaccinieae</taxon>
        <taxon>Vaccinium</taxon>
    </lineage>
</organism>
<dbReference type="Proteomes" id="UP000828048">
    <property type="component" value="Chromosome 7"/>
</dbReference>
<reference evidence="1 2" key="1">
    <citation type="journal article" date="2021" name="Hortic Res">
        <title>High-quality reference genome and annotation aids understanding of berry development for evergreen blueberry (Vaccinium darrowii).</title>
        <authorList>
            <person name="Yu J."/>
            <person name="Hulse-Kemp A.M."/>
            <person name="Babiker E."/>
            <person name="Staton M."/>
        </authorList>
    </citation>
    <scope>NUCLEOTIDE SEQUENCE [LARGE SCALE GENOMIC DNA]</scope>
    <source>
        <strain evidence="2">cv. NJ 8807/NJ 8810</strain>
        <tissue evidence="1">Young leaf</tissue>
    </source>
</reference>
<name>A0ACB7Y8E9_9ERIC</name>
<gene>
    <name evidence="1" type="ORF">Vadar_023882</name>
</gene>
<proteinExistence type="predicted"/>
<dbReference type="EMBL" id="CM037157">
    <property type="protein sequence ID" value="KAH7849850.1"/>
    <property type="molecule type" value="Genomic_DNA"/>
</dbReference>
<sequence length="289" mass="32491">MLVGAVVVTSMVVASESAQQAKLGCQDSCYDLTIPYPFGSTESCYYDRNFLITCKKTLAKPFLWRVSESDDSPALSSVLMRSGSRAGHHVGATGWAEDQRSQLGFLEVDLFFLVQGYDLSLAATINFKNHVRERSSSAQPVALISSAEKEKIKLKSSYHALVPYSSPITAQGSRIGHRNPIRWSALLSELISRLERVVETTTFFKDHMGEWMAEFENFMEGRRWSDGLAEEMRAAICDNITLCLERQGEEDEEDLRYRVHWVLILLNWVREGGDAWGGTDRVEGCVCGW</sequence>
<comment type="caution">
    <text evidence="1">The sequence shown here is derived from an EMBL/GenBank/DDBJ whole genome shotgun (WGS) entry which is preliminary data.</text>
</comment>
<evidence type="ECO:0000313" key="2">
    <source>
        <dbReference type="Proteomes" id="UP000828048"/>
    </source>
</evidence>